<gene>
    <name evidence="3" type="ORF">PITCH_A1920014</name>
</gene>
<dbReference type="SUPFAM" id="SSF56317">
    <property type="entry name" value="Carbon-nitrogen hydrolase"/>
    <property type="match status" value="1"/>
</dbReference>
<dbReference type="InterPro" id="IPR003010">
    <property type="entry name" value="C-N_Hydrolase"/>
</dbReference>
<dbReference type="PANTHER" id="PTHR43674">
    <property type="entry name" value="NITRILASE C965.09-RELATED"/>
    <property type="match status" value="1"/>
</dbReference>
<dbReference type="Gene3D" id="3.60.110.10">
    <property type="entry name" value="Carbon-nitrogen hydrolase"/>
    <property type="match status" value="1"/>
</dbReference>
<sequence>MDNLKIAAVCMNSRPRRVKENLERIRSFVLEASSNNADIVCFPELSVTGYTLITPRDIYNNGPNQTHAIERLVYMAKEANLIILAGLTEDSGNSDPFISHIVAGPEGIMGIYRKTHLSPHERNIYRAGEKIEIYHYNKTLFGVQLCYEAHFPEISTVMAIMGADIIFLPHASPRGDSNGKLNSWLRHLSARAFDNGVFVVACNQVGETEEGFSFPGVAVVLSPNGQVLAKQTGDREAILYCSLEAEMIEGTRNHRMKYFIPQRRPELYRKIIQQGTNE</sequence>
<proteinExistence type="predicted"/>
<protein>
    <submittedName>
        <fullName evidence="3">Hydrolase, carbon-nitrogen family</fullName>
    </submittedName>
</protein>
<dbReference type="InterPro" id="IPR050345">
    <property type="entry name" value="Aliph_Amidase/BUP"/>
</dbReference>
<name>A0A445MW41_9BACT</name>
<reference evidence="3" key="1">
    <citation type="submission" date="2018-01" db="EMBL/GenBank/DDBJ databases">
        <authorList>
            <person name="Regsiter A."/>
            <person name="William W."/>
        </authorList>
    </citation>
    <scope>NUCLEOTIDE SEQUENCE</scope>
    <source>
        <strain evidence="3">TRIP AH-1</strain>
    </source>
</reference>
<evidence type="ECO:0000313" key="3">
    <source>
        <dbReference type="EMBL" id="SPD73675.1"/>
    </source>
</evidence>
<dbReference type="EMBL" id="OJIN01000104">
    <property type="protein sequence ID" value="SPD73675.1"/>
    <property type="molecule type" value="Genomic_DNA"/>
</dbReference>
<feature type="domain" description="CN hydrolase" evidence="2">
    <location>
        <begin position="4"/>
        <end position="245"/>
    </location>
</feature>
<dbReference type="PANTHER" id="PTHR43674:SF16">
    <property type="entry name" value="CARBON-NITROGEN FAMILY, PUTATIVE (AFU_ORTHOLOGUE AFUA_5G02350)-RELATED"/>
    <property type="match status" value="1"/>
</dbReference>
<dbReference type="Pfam" id="PF00795">
    <property type="entry name" value="CN_hydrolase"/>
    <property type="match status" value="1"/>
</dbReference>
<dbReference type="PROSITE" id="PS50263">
    <property type="entry name" value="CN_HYDROLASE"/>
    <property type="match status" value="1"/>
</dbReference>
<dbReference type="GO" id="GO:0016811">
    <property type="term" value="F:hydrolase activity, acting on carbon-nitrogen (but not peptide) bonds, in linear amides"/>
    <property type="evidence" value="ECO:0007669"/>
    <property type="project" value="TreeGrafter"/>
</dbReference>
<keyword evidence="1 3" id="KW-0378">Hydrolase</keyword>
<evidence type="ECO:0000256" key="1">
    <source>
        <dbReference type="ARBA" id="ARBA00022801"/>
    </source>
</evidence>
<evidence type="ECO:0000259" key="2">
    <source>
        <dbReference type="PROSITE" id="PS50263"/>
    </source>
</evidence>
<dbReference type="InterPro" id="IPR036526">
    <property type="entry name" value="C-N_Hydrolase_sf"/>
</dbReference>
<accession>A0A445MW41</accession>
<dbReference type="AlphaFoldDB" id="A0A445MW41"/>
<organism evidence="3">
    <name type="scientific">uncultured Desulfobacterium sp</name>
    <dbReference type="NCBI Taxonomy" id="201089"/>
    <lineage>
        <taxon>Bacteria</taxon>
        <taxon>Pseudomonadati</taxon>
        <taxon>Thermodesulfobacteriota</taxon>
        <taxon>Desulfobacteria</taxon>
        <taxon>Desulfobacterales</taxon>
        <taxon>Desulfobacteriaceae</taxon>
        <taxon>Desulfobacterium</taxon>
        <taxon>environmental samples</taxon>
    </lineage>
</organism>